<name>A0AAD9DBN4_9STRA</name>
<evidence type="ECO:0000256" key="1">
    <source>
        <dbReference type="SAM" id="MobiDB-lite"/>
    </source>
</evidence>
<evidence type="ECO:0000256" key="3">
    <source>
        <dbReference type="SAM" id="SignalP"/>
    </source>
</evidence>
<feature type="signal peptide" evidence="3">
    <location>
        <begin position="1"/>
        <end position="19"/>
    </location>
</feature>
<comment type="caution">
    <text evidence="4">The sequence shown here is derived from an EMBL/GenBank/DDBJ whole genome shotgun (WGS) entry which is preliminary data.</text>
</comment>
<accession>A0AAD9DBN4</accession>
<keyword evidence="2" id="KW-1133">Transmembrane helix</keyword>
<organism evidence="4 5">
    <name type="scientific">Skeletonema marinoi</name>
    <dbReference type="NCBI Taxonomy" id="267567"/>
    <lineage>
        <taxon>Eukaryota</taxon>
        <taxon>Sar</taxon>
        <taxon>Stramenopiles</taxon>
        <taxon>Ochrophyta</taxon>
        <taxon>Bacillariophyta</taxon>
        <taxon>Coscinodiscophyceae</taxon>
        <taxon>Thalassiosirophycidae</taxon>
        <taxon>Thalassiosirales</taxon>
        <taxon>Skeletonemataceae</taxon>
        <taxon>Skeletonema</taxon>
        <taxon>Skeletonema marinoi-dohrnii complex</taxon>
    </lineage>
</organism>
<sequence length="424" mass="46689">MSISRRWLFLSLVLVTVSSSPPSPSAPSPPQTKKKCVDFKSCESCSHSSWECHWCSSDNTCHAKGSLKGCAAGANCHAIDRCQRLQPEEIEHGGTFSRESFQGVSLMATTVLSVIMGLILCCSTCCFVGVSCVKGVVDDIVRDPDADRSQHDDFLDDDRLELQTPLLENGDINDTTDSSSSNSRNISDCNNNRSIDDDVLVTTEQQSSVTQLSISSVAVTRRHPSPPKKKKKSSVKHMYGICQIFYLVTIFSTVILFIVGMSYAPRQPQYNVCTNQFEWKSIIEGMIGLKMSASFDLLISVYNPNKFEVDLNNGSGQFHHDGNYVGLFEIPQSKISGKAISDVVVKVTFSPDKWSAIGMTTEYYRGTLKFVIGGHANVQIPALGSYQFDAKFDDVIVNVNDPSKDDTHLCACPSWKKNPGQSRD</sequence>
<protein>
    <recommendedName>
        <fullName evidence="6">Late embryogenesis abundant protein LEA-2 subgroup domain-containing protein</fullName>
    </recommendedName>
</protein>
<reference evidence="4" key="1">
    <citation type="submission" date="2023-06" db="EMBL/GenBank/DDBJ databases">
        <title>Survivors Of The Sea: Transcriptome response of Skeletonema marinoi to long-term dormancy.</title>
        <authorList>
            <person name="Pinder M.I.M."/>
            <person name="Kourtchenko O."/>
            <person name="Robertson E.K."/>
            <person name="Larsson T."/>
            <person name="Maumus F."/>
            <person name="Osuna-Cruz C.M."/>
            <person name="Vancaester E."/>
            <person name="Stenow R."/>
            <person name="Vandepoele K."/>
            <person name="Ploug H."/>
            <person name="Bruchert V."/>
            <person name="Godhe A."/>
            <person name="Topel M."/>
        </authorList>
    </citation>
    <scope>NUCLEOTIDE SEQUENCE</scope>
    <source>
        <strain evidence="4">R05AC</strain>
    </source>
</reference>
<dbReference type="Proteomes" id="UP001224775">
    <property type="component" value="Unassembled WGS sequence"/>
</dbReference>
<evidence type="ECO:0008006" key="6">
    <source>
        <dbReference type="Google" id="ProtNLM"/>
    </source>
</evidence>
<keyword evidence="2" id="KW-0812">Transmembrane</keyword>
<evidence type="ECO:0000313" key="5">
    <source>
        <dbReference type="Proteomes" id="UP001224775"/>
    </source>
</evidence>
<evidence type="ECO:0000256" key="2">
    <source>
        <dbReference type="SAM" id="Phobius"/>
    </source>
</evidence>
<keyword evidence="5" id="KW-1185">Reference proteome</keyword>
<keyword evidence="3" id="KW-0732">Signal</keyword>
<dbReference type="Gene3D" id="2.60.40.1820">
    <property type="match status" value="1"/>
</dbReference>
<dbReference type="SUPFAM" id="SSF117070">
    <property type="entry name" value="LEA14-like"/>
    <property type="match status" value="1"/>
</dbReference>
<evidence type="ECO:0000313" key="4">
    <source>
        <dbReference type="EMBL" id="KAK1741581.1"/>
    </source>
</evidence>
<keyword evidence="2" id="KW-0472">Membrane</keyword>
<gene>
    <name evidence="4" type="ORF">QTG54_008059</name>
</gene>
<proteinExistence type="predicted"/>
<feature type="compositionally biased region" description="Low complexity" evidence="1">
    <location>
        <begin position="169"/>
        <end position="190"/>
    </location>
</feature>
<feature type="transmembrane region" description="Helical" evidence="2">
    <location>
        <begin position="238"/>
        <end position="264"/>
    </location>
</feature>
<dbReference type="AlphaFoldDB" id="A0AAD9DBN4"/>
<dbReference type="EMBL" id="JATAAI010000013">
    <property type="protein sequence ID" value="KAK1741581.1"/>
    <property type="molecule type" value="Genomic_DNA"/>
</dbReference>
<feature type="region of interest" description="Disordered" evidence="1">
    <location>
        <begin position="166"/>
        <end position="190"/>
    </location>
</feature>
<feature type="chain" id="PRO_5042184063" description="Late embryogenesis abundant protein LEA-2 subgroup domain-containing protein" evidence="3">
    <location>
        <begin position="20"/>
        <end position="424"/>
    </location>
</feature>
<feature type="transmembrane region" description="Helical" evidence="2">
    <location>
        <begin position="106"/>
        <end position="133"/>
    </location>
</feature>